<dbReference type="CDD" id="cd24008">
    <property type="entry name" value="ASKHA_NBD_GLK"/>
    <property type="match status" value="1"/>
</dbReference>
<dbReference type="STRING" id="637679.GCA_001550055_02053"/>
<dbReference type="InterPro" id="IPR050201">
    <property type="entry name" value="Bacterial_glucokinase"/>
</dbReference>
<dbReference type="Pfam" id="PF02685">
    <property type="entry name" value="Glucokinase"/>
    <property type="match status" value="1"/>
</dbReference>
<evidence type="ECO:0000256" key="2">
    <source>
        <dbReference type="ARBA" id="ARBA00022777"/>
    </source>
</evidence>
<gene>
    <name evidence="4" type="ORF">SAMN04488071_1802</name>
</gene>
<dbReference type="Gene3D" id="3.30.420.40">
    <property type="match status" value="1"/>
</dbReference>
<dbReference type="InterPro" id="IPR003836">
    <property type="entry name" value="Glucokinase"/>
</dbReference>
<keyword evidence="2 4" id="KW-0418">Kinase</keyword>
<dbReference type="GO" id="GO:0005524">
    <property type="term" value="F:ATP binding"/>
    <property type="evidence" value="ECO:0007669"/>
    <property type="project" value="InterPro"/>
</dbReference>
<dbReference type="GO" id="GO:0006096">
    <property type="term" value="P:glycolytic process"/>
    <property type="evidence" value="ECO:0007669"/>
    <property type="project" value="InterPro"/>
</dbReference>
<keyword evidence="1" id="KW-0808">Transferase</keyword>
<dbReference type="PANTHER" id="PTHR47690">
    <property type="entry name" value="GLUCOKINASE"/>
    <property type="match status" value="1"/>
</dbReference>
<dbReference type="EMBL" id="FNAK01000004">
    <property type="protein sequence ID" value="SDE01611.1"/>
    <property type="molecule type" value="Genomic_DNA"/>
</dbReference>
<dbReference type="RefSeq" id="WP_068304572.1">
    <property type="nucleotide sequence ID" value="NZ_FNAK01000004.1"/>
</dbReference>
<dbReference type="InterPro" id="IPR043129">
    <property type="entry name" value="ATPase_NBD"/>
</dbReference>
<keyword evidence="5" id="KW-1185">Reference proteome</keyword>
<dbReference type="Proteomes" id="UP000183685">
    <property type="component" value="Unassembled WGS sequence"/>
</dbReference>
<evidence type="ECO:0000256" key="3">
    <source>
        <dbReference type="RuleBase" id="RU004046"/>
    </source>
</evidence>
<sequence length="320" mass="33278">MTEITTCIVADIGGTNGRFGVATFSDGRARPEIDHVIVFPCREYGSLGQMLGAYIEKLGATVPRVAKLAIAGPTTEKKGRLTNLGWDVDADQIAQTHGLELVKFVNDFGALARACPFLEEGVDYVTLKNGAVDKAAPISVMGPGTGFGVSLLVPNGKGYHTVSTEGGFMAFAPGSRLEHDLTEHLRAELGYVSVESFLCGEGIARIYRFLVDYGGGGDRDLSPAQITKLAAEGGAPACTRAVQLFLSIVGATAGDIALVHGAKGGIFLGGGILPKIADMVGPSDLLRRFVAKGAQSAYVETIPVHLITAKYAALVGAAVA</sequence>
<reference evidence="4 5" key="1">
    <citation type="submission" date="2016-10" db="EMBL/GenBank/DDBJ databases">
        <authorList>
            <person name="de Groot N.N."/>
        </authorList>
    </citation>
    <scope>NUCLEOTIDE SEQUENCE [LARGE SCALE GENOMIC DNA]</scope>
    <source>
        <strain evidence="4 5">CGMCC 1.9109</strain>
    </source>
</reference>
<dbReference type="GO" id="GO:0005829">
    <property type="term" value="C:cytosol"/>
    <property type="evidence" value="ECO:0007669"/>
    <property type="project" value="TreeGrafter"/>
</dbReference>
<dbReference type="GO" id="GO:0004340">
    <property type="term" value="F:glucokinase activity"/>
    <property type="evidence" value="ECO:0007669"/>
    <property type="project" value="InterPro"/>
</dbReference>
<dbReference type="SUPFAM" id="SSF53067">
    <property type="entry name" value="Actin-like ATPase domain"/>
    <property type="match status" value="1"/>
</dbReference>
<protein>
    <submittedName>
        <fullName evidence="4">Glucokinase</fullName>
    </submittedName>
</protein>
<evidence type="ECO:0000313" key="4">
    <source>
        <dbReference type="EMBL" id="SDE01611.1"/>
    </source>
</evidence>
<dbReference type="Gene3D" id="3.40.367.20">
    <property type="match status" value="1"/>
</dbReference>
<dbReference type="NCBIfam" id="TIGR00749">
    <property type="entry name" value="glk"/>
    <property type="match status" value="1"/>
</dbReference>
<dbReference type="PANTHER" id="PTHR47690:SF1">
    <property type="entry name" value="GLUCOKINASE"/>
    <property type="match status" value="1"/>
</dbReference>
<evidence type="ECO:0000313" key="5">
    <source>
        <dbReference type="Proteomes" id="UP000183685"/>
    </source>
</evidence>
<accession>A0A1G6ZGL9</accession>
<comment type="similarity">
    <text evidence="3">Belongs to the bacterial glucokinase family.</text>
</comment>
<proteinExistence type="inferred from homology"/>
<dbReference type="AlphaFoldDB" id="A0A1G6ZGL9"/>
<name>A0A1G6ZGL9_9PROT</name>
<dbReference type="GO" id="GO:0005536">
    <property type="term" value="F:D-glucose binding"/>
    <property type="evidence" value="ECO:0007669"/>
    <property type="project" value="InterPro"/>
</dbReference>
<organism evidence="4 5">
    <name type="scientific">Kordiimonas lacus</name>
    <dbReference type="NCBI Taxonomy" id="637679"/>
    <lineage>
        <taxon>Bacteria</taxon>
        <taxon>Pseudomonadati</taxon>
        <taxon>Pseudomonadota</taxon>
        <taxon>Alphaproteobacteria</taxon>
        <taxon>Kordiimonadales</taxon>
        <taxon>Kordiimonadaceae</taxon>
        <taxon>Kordiimonas</taxon>
    </lineage>
</organism>
<evidence type="ECO:0000256" key="1">
    <source>
        <dbReference type="ARBA" id="ARBA00022679"/>
    </source>
</evidence>